<keyword evidence="6 13" id="KW-0732">Signal</keyword>
<evidence type="ECO:0000256" key="13">
    <source>
        <dbReference type="SAM" id="SignalP"/>
    </source>
</evidence>
<dbReference type="InterPro" id="IPR000531">
    <property type="entry name" value="Beta-barrel_TonB"/>
</dbReference>
<comment type="caution">
    <text evidence="16">The sequence shown here is derived from an EMBL/GenBank/DDBJ whole genome shotgun (WGS) entry which is preliminary data.</text>
</comment>
<keyword evidence="8 11" id="KW-0472">Membrane</keyword>
<evidence type="ECO:0000259" key="14">
    <source>
        <dbReference type="Pfam" id="PF00593"/>
    </source>
</evidence>
<reference evidence="16 17" key="1">
    <citation type="submission" date="2024-09" db="EMBL/GenBank/DDBJ databases">
        <authorList>
            <person name="Sun Q."/>
            <person name="Mori K."/>
        </authorList>
    </citation>
    <scope>NUCLEOTIDE SEQUENCE [LARGE SCALE GENOMIC DNA]</scope>
    <source>
        <strain evidence="16 17">CCM 8677</strain>
    </source>
</reference>
<evidence type="ECO:0000256" key="10">
    <source>
        <dbReference type="ARBA" id="ARBA00023237"/>
    </source>
</evidence>
<evidence type="ECO:0000256" key="11">
    <source>
        <dbReference type="PROSITE-ProRule" id="PRU01360"/>
    </source>
</evidence>
<accession>A0ABV6IEV3</accession>
<evidence type="ECO:0000256" key="4">
    <source>
        <dbReference type="ARBA" id="ARBA00022452"/>
    </source>
</evidence>
<keyword evidence="3 11" id="KW-0813">Transport</keyword>
<keyword evidence="10 11" id="KW-0998">Cell outer membrane</keyword>
<evidence type="ECO:0000256" key="6">
    <source>
        <dbReference type="ARBA" id="ARBA00022729"/>
    </source>
</evidence>
<evidence type="ECO:0000256" key="9">
    <source>
        <dbReference type="ARBA" id="ARBA00023170"/>
    </source>
</evidence>
<evidence type="ECO:0000259" key="15">
    <source>
        <dbReference type="Pfam" id="PF07715"/>
    </source>
</evidence>
<protein>
    <submittedName>
        <fullName evidence="16">TonB-dependent receptor domain-containing protein</fullName>
    </submittedName>
</protein>
<dbReference type="Gene3D" id="3.55.50.30">
    <property type="match status" value="1"/>
</dbReference>
<dbReference type="PANTHER" id="PTHR30069:SF29">
    <property type="entry name" value="HEMOGLOBIN AND HEMOGLOBIN-HAPTOGLOBIN-BINDING PROTEIN 1-RELATED"/>
    <property type="match status" value="1"/>
</dbReference>
<comment type="subcellular location">
    <subcellularLocation>
        <location evidence="1 11">Cell outer membrane</location>
        <topology evidence="1 11">Multi-pass membrane protein</topology>
    </subcellularLocation>
</comment>
<name>A0ABV6IEV3_9BURK</name>
<evidence type="ECO:0000256" key="1">
    <source>
        <dbReference type="ARBA" id="ARBA00004571"/>
    </source>
</evidence>
<sequence length="847" mass="92393">MHTLSYLPCRFKLISFAVKVLCSSSFIFSVSVIHASPVEPKTQSAATTPSVTTPSFAISSGQLQQAIRALAQQAKVNIRLDEGINPALITPAVQNARSVEQALQTLVASLGLHVTGSVETGYVIGISNLPTMNVLAAREMKDKTLSAEQFSASSSLANIVRYQPLVSAPATASGSGNVWDSNGNAGYNIRGIEGNRIGLEIDGIALPDAAPKPDSTSMNAFAVGREYFDPEMMQEVTIATGAQTAGNGASGLGGKVRFRSKAPQDFVSPKDPVYVAYKFAHDSGNASRLHSLTGAWGSQDVQAMLVVAKRDGEQTKTLGKVAPNPDDWNSQAVLAKLNWNIQSNQRLAFTIDTFKHDSQRVFSSRINPTYPQGVKQFANTDRTRFSVDYDHTLSTDWIDHLSVRAYTQDAKQKDLSLANYVLSGKVNYRTIETSYLNKLNGLSIDAEKKLNAHAINYGFKLETSNSQRPWREDRLVIATGEHQITNKNRMADMDGQTIEAYVNDRIGFDLLGQSSTLTPGVRFEQRKLTPENLKTYIIGVPVAAKEIQEETSRFVTPSLRLDIQHTSNLSSFAAFSRNTRPVSAAEKTGTYDSFSYTGTGQAYAILGNPKLKNETSDAFELGLNAKPHPGVELQVSGFYNRYQNFIDYVIQPADLVNYPTITFGLYRPENIGKAATWGGEVSAQFRLEEWSPALRGTSAHFALGAANGTAENSKTGQRDFLPSVAPMKASYGLRYDDPSKLFGAALNGVYVDAKQPAIDVVSGGGVTAPRFAMPSYSLFDVNAYWNIQTNLKLNLAVYNLSNQKYWDYANSRKLAAKKDANDTAAALEIERQVMPGRSVVLSVQLSY</sequence>
<dbReference type="PROSITE" id="PS52016">
    <property type="entry name" value="TONB_DEPENDENT_REC_3"/>
    <property type="match status" value="1"/>
</dbReference>
<dbReference type="InterPro" id="IPR036942">
    <property type="entry name" value="Beta-barrel_TonB_sf"/>
</dbReference>
<gene>
    <name evidence="16" type="ORF">ACFFJH_11055</name>
</gene>
<dbReference type="InterPro" id="IPR037066">
    <property type="entry name" value="Plug_dom_sf"/>
</dbReference>
<evidence type="ECO:0000313" key="16">
    <source>
        <dbReference type="EMBL" id="MFC0350346.1"/>
    </source>
</evidence>
<proteinExistence type="inferred from homology"/>
<organism evidence="16 17">
    <name type="scientific">Undibacterium danionis</name>
    <dbReference type="NCBI Taxonomy" id="1812100"/>
    <lineage>
        <taxon>Bacteria</taxon>
        <taxon>Pseudomonadati</taxon>
        <taxon>Pseudomonadota</taxon>
        <taxon>Betaproteobacteria</taxon>
        <taxon>Burkholderiales</taxon>
        <taxon>Oxalobacteraceae</taxon>
        <taxon>Undibacterium</taxon>
    </lineage>
</organism>
<feature type="chain" id="PRO_5045612371" evidence="13">
    <location>
        <begin position="36"/>
        <end position="847"/>
    </location>
</feature>
<evidence type="ECO:0000256" key="12">
    <source>
        <dbReference type="RuleBase" id="RU003357"/>
    </source>
</evidence>
<feature type="signal peptide" evidence="13">
    <location>
        <begin position="1"/>
        <end position="35"/>
    </location>
</feature>
<feature type="domain" description="TonB-dependent receptor plug" evidence="15">
    <location>
        <begin position="147"/>
        <end position="254"/>
    </location>
</feature>
<keyword evidence="9 16" id="KW-0675">Receptor</keyword>
<dbReference type="Gene3D" id="2.40.170.20">
    <property type="entry name" value="TonB-dependent receptor, beta-barrel domain"/>
    <property type="match status" value="1"/>
</dbReference>
<dbReference type="CDD" id="cd01347">
    <property type="entry name" value="ligand_gated_channel"/>
    <property type="match status" value="1"/>
</dbReference>
<dbReference type="RefSeq" id="WP_390212542.1">
    <property type="nucleotide sequence ID" value="NZ_JBHLXJ010000012.1"/>
</dbReference>
<evidence type="ECO:0000256" key="2">
    <source>
        <dbReference type="ARBA" id="ARBA00009810"/>
    </source>
</evidence>
<evidence type="ECO:0000256" key="8">
    <source>
        <dbReference type="ARBA" id="ARBA00023136"/>
    </source>
</evidence>
<keyword evidence="5 11" id="KW-0812">Transmembrane</keyword>
<evidence type="ECO:0000256" key="5">
    <source>
        <dbReference type="ARBA" id="ARBA00022692"/>
    </source>
</evidence>
<evidence type="ECO:0000256" key="7">
    <source>
        <dbReference type="ARBA" id="ARBA00023077"/>
    </source>
</evidence>
<dbReference type="Gene3D" id="2.170.130.10">
    <property type="entry name" value="TonB-dependent receptor, plug domain"/>
    <property type="match status" value="1"/>
</dbReference>
<keyword evidence="7 12" id="KW-0798">TonB box</keyword>
<dbReference type="Pfam" id="PF00593">
    <property type="entry name" value="TonB_dep_Rec_b-barrel"/>
    <property type="match status" value="1"/>
</dbReference>
<evidence type="ECO:0000256" key="3">
    <source>
        <dbReference type="ARBA" id="ARBA00022448"/>
    </source>
</evidence>
<dbReference type="InterPro" id="IPR039426">
    <property type="entry name" value="TonB-dep_rcpt-like"/>
</dbReference>
<dbReference type="EMBL" id="JBHLXJ010000012">
    <property type="protein sequence ID" value="MFC0350346.1"/>
    <property type="molecule type" value="Genomic_DNA"/>
</dbReference>
<dbReference type="InterPro" id="IPR012910">
    <property type="entry name" value="Plug_dom"/>
</dbReference>
<evidence type="ECO:0000313" key="17">
    <source>
        <dbReference type="Proteomes" id="UP001589844"/>
    </source>
</evidence>
<comment type="similarity">
    <text evidence="2 11 12">Belongs to the TonB-dependent receptor family.</text>
</comment>
<dbReference type="Pfam" id="PF07715">
    <property type="entry name" value="Plug"/>
    <property type="match status" value="1"/>
</dbReference>
<dbReference type="PANTHER" id="PTHR30069">
    <property type="entry name" value="TONB-DEPENDENT OUTER MEMBRANE RECEPTOR"/>
    <property type="match status" value="1"/>
</dbReference>
<dbReference type="Proteomes" id="UP001589844">
    <property type="component" value="Unassembled WGS sequence"/>
</dbReference>
<dbReference type="SUPFAM" id="SSF56935">
    <property type="entry name" value="Porins"/>
    <property type="match status" value="1"/>
</dbReference>
<feature type="domain" description="TonB-dependent receptor-like beta-barrel" evidence="14">
    <location>
        <begin position="341"/>
        <end position="800"/>
    </location>
</feature>
<keyword evidence="4 11" id="KW-1134">Transmembrane beta strand</keyword>
<keyword evidence="17" id="KW-1185">Reference proteome</keyword>